<evidence type="ECO:0000313" key="10">
    <source>
        <dbReference type="EMBL" id="NCS90811.1"/>
    </source>
</evidence>
<protein>
    <recommendedName>
        <fullName evidence="4 5">50S ribosomal protein L22</fullName>
    </recommendedName>
</protein>
<sequence>MKINYSYISKAPEKAVKACGKDLDVSFKASVNVANAVKGMKLEEAMKYLDAVISFKDFIPYIKFCKGAGHRSEVGGKSGSGRYPVKICKEVLKLLRSAERNAKHSPGMDIKNLIISHIQASQGPKRKKAKPTGRRATWGTRVTHIHLVLEETKEKEKLKRENTTTGKNKEEMKKESPI</sequence>
<comment type="subunit">
    <text evidence="7">Part of the 50S ribosomal subunit.</text>
</comment>
<dbReference type="EMBL" id="JAACQH010000001">
    <property type="protein sequence ID" value="NCS90811.1"/>
    <property type="molecule type" value="Genomic_DNA"/>
</dbReference>
<keyword evidence="7" id="KW-0694">RNA-binding</keyword>
<evidence type="ECO:0000256" key="1">
    <source>
        <dbReference type="ARBA" id="ARBA00009451"/>
    </source>
</evidence>
<comment type="caution">
    <text evidence="9">The sequence shown here is derived from an EMBL/GenBank/DDBJ whole genome shotgun (WGS) entry which is preliminary data.</text>
</comment>
<keyword evidence="7" id="KW-0699">rRNA-binding</keyword>
<comment type="function">
    <text evidence="7">This protein binds specifically to 23S rRNA. It makes multiple contacts with different domains of the 23S rRNA in the assembled 50S subunit and ribosome.</text>
</comment>
<dbReference type="InterPro" id="IPR057265">
    <property type="entry name" value="Ribosomal_uL22_arc-type"/>
</dbReference>
<dbReference type="PANTHER" id="PTHR11593">
    <property type="entry name" value="60S RIBOSOMAL PROTEIN L17"/>
    <property type="match status" value="1"/>
</dbReference>
<dbReference type="InterPro" id="IPR036394">
    <property type="entry name" value="Ribosomal_uL22_sf"/>
</dbReference>
<evidence type="ECO:0000256" key="7">
    <source>
        <dbReference type="RuleBase" id="RU004007"/>
    </source>
</evidence>
<accession>A0A8J7YXH8</accession>
<evidence type="ECO:0000313" key="11">
    <source>
        <dbReference type="Proteomes" id="UP000768163"/>
    </source>
</evidence>
<reference evidence="9" key="1">
    <citation type="submission" date="2019-11" db="EMBL/GenBank/DDBJ databases">
        <title>Lipid analysis of CO2-rich subsurface aquifers suggests an autotrophy-based deep biosphere with lysolipids enriched in CPR bacteria.</title>
        <authorList>
            <person name="Probst A.J."/>
            <person name="Elling F.J."/>
            <person name="Castelle C.J."/>
            <person name="Zhu Q."/>
            <person name="Elvert M."/>
            <person name="Birarda G."/>
            <person name="Holman H.-Y."/>
            <person name="Lane K.R."/>
            <person name="Ladd B."/>
            <person name="Ryan M.C."/>
            <person name="Woyke T."/>
            <person name="Hinrichs K.-U."/>
            <person name="Banfield J.F."/>
        </authorList>
    </citation>
    <scope>NUCLEOTIDE SEQUENCE</scope>
    <source>
        <strain evidence="9">CG_2015-01_33_1645</strain>
        <strain evidence="10">CG_2015-04_33_537</strain>
    </source>
</reference>
<evidence type="ECO:0000256" key="4">
    <source>
        <dbReference type="ARBA" id="ARBA00035480"/>
    </source>
</evidence>
<dbReference type="PANTHER" id="PTHR11593:SF10">
    <property type="entry name" value="60S RIBOSOMAL PROTEIN L17"/>
    <property type="match status" value="1"/>
</dbReference>
<keyword evidence="3 6" id="KW-0687">Ribonucleoprotein</keyword>
<proteinExistence type="inferred from homology"/>
<dbReference type="NCBIfam" id="NF003260">
    <property type="entry name" value="PRK04223.1"/>
    <property type="match status" value="1"/>
</dbReference>
<keyword evidence="2 6" id="KW-0689">Ribosomal protein</keyword>
<dbReference type="Proteomes" id="UP000738826">
    <property type="component" value="Unassembled WGS sequence"/>
</dbReference>
<gene>
    <name evidence="10" type="ORF">GW779_00080</name>
    <name evidence="9" type="ORF">GW910_04740</name>
</gene>
<dbReference type="GO" id="GO:0019843">
    <property type="term" value="F:rRNA binding"/>
    <property type="evidence" value="ECO:0007669"/>
    <property type="project" value="UniProtKB-KW"/>
</dbReference>
<dbReference type="SUPFAM" id="SSF54843">
    <property type="entry name" value="Ribosomal protein L22"/>
    <property type="match status" value="1"/>
</dbReference>
<evidence type="ECO:0000256" key="2">
    <source>
        <dbReference type="ARBA" id="ARBA00022980"/>
    </source>
</evidence>
<dbReference type="NCBIfam" id="TIGR01038">
    <property type="entry name" value="uL22_arch_euk"/>
    <property type="match status" value="1"/>
</dbReference>
<feature type="region of interest" description="Disordered" evidence="8">
    <location>
        <begin position="149"/>
        <end position="178"/>
    </location>
</feature>
<dbReference type="InterPro" id="IPR001063">
    <property type="entry name" value="Ribosomal_uL22"/>
</dbReference>
<name>A0A8J7YXH8_9ARCH</name>
<dbReference type="AlphaFoldDB" id="A0A8J7YXH8"/>
<dbReference type="GO" id="GO:0002181">
    <property type="term" value="P:cytoplasmic translation"/>
    <property type="evidence" value="ECO:0007669"/>
    <property type="project" value="TreeGrafter"/>
</dbReference>
<dbReference type="GO" id="GO:0022625">
    <property type="term" value="C:cytosolic large ribosomal subunit"/>
    <property type="evidence" value="ECO:0007669"/>
    <property type="project" value="UniProtKB-UniRule"/>
</dbReference>
<dbReference type="EMBL" id="JAACVF010000127">
    <property type="protein sequence ID" value="NCN65348.1"/>
    <property type="molecule type" value="Genomic_DNA"/>
</dbReference>
<evidence type="ECO:0000256" key="8">
    <source>
        <dbReference type="SAM" id="MobiDB-lite"/>
    </source>
</evidence>
<evidence type="ECO:0000313" key="9">
    <source>
        <dbReference type="EMBL" id="NCN65348.1"/>
    </source>
</evidence>
<dbReference type="Gene3D" id="3.90.470.10">
    <property type="entry name" value="Ribosomal protein L22/L17"/>
    <property type="match status" value="1"/>
</dbReference>
<evidence type="ECO:0000256" key="6">
    <source>
        <dbReference type="RuleBase" id="RU004005"/>
    </source>
</evidence>
<evidence type="ECO:0000256" key="5">
    <source>
        <dbReference type="NCBIfam" id="TIGR01038"/>
    </source>
</evidence>
<dbReference type="InterPro" id="IPR005721">
    <property type="entry name" value="Ribosomal_uL22_euk/arc"/>
</dbReference>
<comment type="similarity">
    <text evidence="1 6">Belongs to the universal ribosomal protein uL22 family.</text>
</comment>
<organism evidence="9 11">
    <name type="scientific">Candidatus Altarchaeum hamiconexum</name>
    <dbReference type="NCBI Taxonomy" id="1803513"/>
    <lineage>
        <taxon>Archaea</taxon>
        <taxon>Candidatus Altarchaeota</taxon>
        <taxon>Candidatus Altiarchaeia</taxon>
        <taxon>Candidatus Altarchaeales</taxon>
        <taxon>Candidatus Altarchaeaceae</taxon>
        <taxon>Candidatus Altarchaeum</taxon>
    </lineage>
</organism>
<evidence type="ECO:0000256" key="3">
    <source>
        <dbReference type="ARBA" id="ARBA00023274"/>
    </source>
</evidence>
<dbReference type="GO" id="GO:0003735">
    <property type="term" value="F:structural constituent of ribosome"/>
    <property type="evidence" value="ECO:0007669"/>
    <property type="project" value="UniProtKB-UniRule"/>
</dbReference>
<dbReference type="Proteomes" id="UP000768163">
    <property type="component" value="Unassembled WGS sequence"/>
</dbReference>
<dbReference type="Pfam" id="PF00237">
    <property type="entry name" value="Ribosomal_L22"/>
    <property type="match status" value="1"/>
</dbReference>